<feature type="transmembrane region" description="Helical" evidence="1">
    <location>
        <begin position="166"/>
        <end position="194"/>
    </location>
</feature>
<feature type="transmembrane region" description="Helical" evidence="1">
    <location>
        <begin position="214"/>
        <end position="242"/>
    </location>
</feature>
<feature type="transmembrane region" description="Helical" evidence="1">
    <location>
        <begin position="12"/>
        <end position="29"/>
    </location>
</feature>
<reference evidence="2 3" key="1">
    <citation type="submission" date="2024-05" db="EMBL/GenBank/DDBJ databases">
        <title>Sphingomonas sp. HF-S3 16S ribosomal RNA gene Genome sequencing and assembly.</title>
        <authorList>
            <person name="Lee H."/>
        </authorList>
    </citation>
    <scope>NUCLEOTIDE SEQUENCE [LARGE SCALE GENOMIC DNA]</scope>
    <source>
        <strain evidence="2 3">HF-S3</strain>
    </source>
</reference>
<feature type="transmembrane region" description="Helical" evidence="1">
    <location>
        <begin position="92"/>
        <end position="110"/>
    </location>
</feature>
<sequence>MDRGEALRWWQTRWFVAFCTILAAVPLIWPDVPPLVDLPGHMGRYRVQLEYAQHPWLAEWYDFKWSLMGNLGVDLLVIPFAKIFGLELGVKLIVLSIPPMTVAGFLWIAREVHGRIPATALFALPLAYAFPFHFGFVNFALSMAFAMLAFGLWLRLGRLGKLTLRAILFLPISALIWLTHTFGWGTLGLLAFSAELIRQHDIRPRREGGWRQDFVTAWIVPWFKAGIQCLVLAPPVVLMLAWRSGGNVSGQTFDWFNWMAKSRWVVQVFRDRWQLFDIASVGVLFLLLFKAVRDPNIQYSRNLTLSALFLLAVYILLPRVVFGSAYADMRLVPFMIAIAILSIRPKPGMPIVGAAVVAILGFGFYGARIAATTASFAIYDASYDRELQALKHLPTGSRLLSFVGETCYNEWTMTRLQHVPGLALERNLSYTNDQWSMAGGQLMTVKYLQDRDRLARSFTHDPSELVTDVKCPREYWRPVARALVLFPRDAFDYVWLIRPPHYDKELEAGLTPVWRGGEGSTLFRVDRRVERPDPGEVMLPMPVWERQMPIPTEYEQLVNSMAPQ</sequence>
<protein>
    <recommendedName>
        <fullName evidence="4">Glycosyltransferase RgtA/B/C/D-like domain-containing protein</fullName>
    </recommendedName>
</protein>
<evidence type="ECO:0008006" key="4">
    <source>
        <dbReference type="Google" id="ProtNLM"/>
    </source>
</evidence>
<feature type="transmembrane region" description="Helical" evidence="1">
    <location>
        <begin position="130"/>
        <end position="154"/>
    </location>
</feature>
<keyword evidence="1" id="KW-1133">Transmembrane helix</keyword>
<feature type="transmembrane region" description="Helical" evidence="1">
    <location>
        <begin position="273"/>
        <end position="292"/>
    </location>
</feature>
<keyword evidence="3" id="KW-1185">Reference proteome</keyword>
<dbReference type="Proteomes" id="UP001427805">
    <property type="component" value="Unassembled WGS sequence"/>
</dbReference>
<keyword evidence="1" id="KW-0472">Membrane</keyword>
<feature type="transmembrane region" description="Helical" evidence="1">
    <location>
        <begin position="348"/>
        <end position="367"/>
    </location>
</feature>
<evidence type="ECO:0000313" key="2">
    <source>
        <dbReference type="EMBL" id="MEN3747194.1"/>
    </source>
</evidence>
<dbReference type="RefSeq" id="WP_346246191.1">
    <property type="nucleotide sequence ID" value="NZ_JBDIZK010000004.1"/>
</dbReference>
<name>A0ABV0B6G7_9SPHN</name>
<feature type="transmembrane region" description="Helical" evidence="1">
    <location>
        <begin position="304"/>
        <end position="327"/>
    </location>
</feature>
<comment type="caution">
    <text evidence="2">The sequence shown here is derived from an EMBL/GenBank/DDBJ whole genome shotgun (WGS) entry which is preliminary data.</text>
</comment>
<keyword evidence="1" id="KW-0812">Transmembrane</keyword>
<dbReference type="EMBL" id="JBDIZK010000004">
    <property type="protein sequence ID" value="MEN3747194.1"/>
    <property type="molecule type" value="Genomic_DNA"/>
</dbReference>
<organism evidence="2 3">
    <name type="scientific">Sphingomonas rustica</name>
    <dbReference type="NCBI Taxonomy" id="3103142"/>
    <lineage>
        <taxon>Bacteria</taxon>
        <taxon>Pseudomonadati</taxon>
        <taxon>Pseudomonadota</taxon>
        <taxon>Alphaproteobacteria</taxon>
        <taxon>Sphingomonadales</taxon>
        <taxon>Sphingomonadaceae</taxon>
        <taxon>Sphingomonas</taxon>
    </lineage>
</organism>
<gene>
    <name evidence="2" type="ORF">TPR58_08440</name>
</gene>
<proteinExistence type="predicted"/>
<evidence type="ECO:0000313" key="3">
    <source>
        <dbReference type="Proteomes" id="UP001427805"/>
    </source>
</evidence>
<evidence type="ECO:0000256" key="1">
    <source>
        <dbReference type="SAM" id="Phobius"/>
    </source>
</evidence>
<accession>A0ABV0B6G7</accession>